<gene>
    <name evidence="2" type="ORF">E3P99_03049</name>
</gene>
<accession>A0A4T0FJ69</accession>
<dbReference type="Gene3D" id="1.10.30.10">
    <property type="entry name" value="High mobility group box domain"/>
    <property type="match status" value="1"/>
</dbReference>
<feature type="compositionally biased region" description="Low complexity" evidence="1">
    <location>
        <begin position="16"/>
        <end position="32"/>
    </location>
</feature>
<feature type="region of interest" description="Disordered" evidence="1">
    <location>
        <begin position="1"/>
        <end position="68"/>
    </location>
</feature>
<evidence type="ECO:0008006" key="4">
    <source>
        <dbReference type="Google" id="ProtNLM"/>
    </source>
</evidence>
<dbReference type="InterPro" id="IPR036910">
    <property type="entry name" value="HMG_box_dom_sf"/>
</dbReference>
<dbReference type="OrthoDB" id="6247875at2759"/>
<evidence type="ECO:0000313" key="3">
    <source>
        <dbReference type="Proteomes" id="UP000310189"/>
    </source>
</evidence>
<name>A0A4T0FJ69_9BASI</name>
<organism evidence="2 3">
    <name type="scientific">Wallemia hederae</name>
    <dbReference type="NCBI Taxonomy" id="1540922"/>
    <lineage>
        <taxon>Eukaryota</taxon>
        <taxon>Fungi</taxon>
        <taxon>Dikarya</taxon>
        <taxon>Basidiomycota</taxon>
        <taxon>Wallemiomycotina</taxon>
        <taxon>Wallemiomycetes</taxon>
        <taxon>Wallemiales</taxon>
        <taxon>Wallemiaceae</taxon>
        <taxon>Wallemia</taxon>
    </lineage>
</organism>
<comment type="caution">
    <text evidence="2">The sequence shown here is derived from an EMBL/GenBank/DDBJ whole genome shotgun (WGS) entry which is preliminary data.</text>
</comment>
<dbReference type="AlphaFoldDB" id="A0A4T0FJ69"/>
<evidence type="ECO:0000256" key="1">
    <source>
        <dbReference type="SAM" id="MobiDB-lite"/>
    </source>
</evidence>
<reference evidence="2 3" key="1">
    <citation type="submission" date="2019-03" db="EMBL/GenBank/DDBJ databases">
        <title>Sequencing 23 genomes of Wallemia ichthyophaga.</title>
        <authorList>
            <person name="Gostincar C."/>
        </authorList>
    </citation>
    <scope>NUCLEOTIDE SEQUENCE [LARGE SCALE GENOMIC DNA]</scope>
    <source>
        <strain evidence="2 3">EXF-5753</strain>
    </source>
</reference>
<dbReference type="SUPFAM" id="SSF47095">
    <property type="entry name" value="HMG-box"/>
    <property type="match status" value="1"/>
</dbReference>
<feature type="compositionally biased region" description="Basic residues" evidence="1">
    <location>
        <begin position="40"/>
        <end position="51"/>
    </location>
</feature>
<proteinExistence type="predicted"/>
<dbReference type="Proteomes" id="UP000310189">
    <property type="component" value="Unassembled WGS sequence"/>
</dbReference>
<feature type="compositionally biased region" description="Polar residues" evidence="1">
    <location>
        <begin position="55"/>
        <end position="64"/>
    </location>
</feature>
<keyword evidence="3" id="KW-1185">Reference proteome</keyword>
<dbReference type="EMBL" id="SPNW01000051">
    <property type="protein sequence ID" value="TIA87635.1"/>
    <property type="molecule type" value="Genomic_DNA"/>
</dbReference>
<evidence type="ECO:0000313" key="2">
    <source>
        <dbReference type="EMBL" id="TIA87635.1"/>
    </source>
</evidence>
<sequence>MKREASASANESVDDTPLTPLIPPTSATATPIPFSPPQNPKRRRLNRRTNHTTRSTQDAQSTHQTVHKKRNAWIIYRTAIYRHLVTQDDAVRLDQSKLSRAVSDMWKNEDNAVRERFMLAARRERCGEVVTDAELEFGDDFAAKVQRRFKELSTKARKVKAMHELNAKRRRSNTLDTASTKRKQPPKPLNLVNRKRSQSVEPLDTNTFLETSTCSTYTESDSYKQQQQHHLLGSPFLSDTLDTLSEWIFESSANNGHSDSPMDNNTFSPKDNSFSSHFSPCFFTHAVALHVRQVRQRAHGSQLASKLAVR</sequence>
<feature type="region of interest" description="Disordered" evidence="1">
    <location>
        <begin position="167"/>
        <end position="190"/>
    </location>
</feature>
<protein>
    <recommendedName>
        <fullName evidence="4">HMG box domain-containing protein</fullName>
    </recommendedName>
</protein>